<dbReference type="Proteomes" id="UP001058271">
    <property type="component" value="Chromosome"/>
</dbReference>
<evidence type="ECO:0000313" key="1">
    <source>
        <dbReference type="EMBL" id="UWZ37836.1"/>
    </source>
</evidence>
<dbReference type="RefSeq" id="WP_260727199.1">
    <property type="nucleotide sequence ID" value="NZ_BAAABS010000033.1"/>
</dbReference>
<gene>
    <name evidence="1" type="ORF">Drose_06060</name>
</gene>
<evidence type="ECO:0000313" key="2">
    <source>
        <dbReference type="Proteomes" id="UP001058271"/>
    </source>
</evidence>
<organism evidence="1 2">
    <name type="scientific">Dactylosporangium roseum</name>
    <dbReference type="NCBI Taxonomy" id="47989"/>
    <lineage>
        <taxon>Bacteria</taxon>
        <taxon>Bacillati</taxon>
        <taxon>Actinomycetota</taxon>
        <taxon>Actinomycetes</taxon>
        <taxon>Micromonosporales</taxon>
        <taxon>Micromonosporaceae</taxon>
        <taxon>Dactylosporangium</taxon>
    </lineage>
</organism>
<sequence>MTMPAELAAALTAVGVDAAAFEVDPDDPDAMDYLTPETVEHLASTTYVMDTDWGCVYLRVYRKGDLSVWGCDNDGESWDVYDGQDLAEMAARVAAECK</sequence>
<reference evidence="1" key="1">
    <citation type="submission" date="2021-04" db="EMBL/GenBank/DDBJ databases">
        <title>Biosynthetic gene clusters of Dactylosporangioum roseum.</title>
        <authorList>
            <person name="Hartkoorn R.C."/>
            <person name="Beaudoing E."/>
            <person name="Hot D."/>
            <person name="Moureu S."/>
        </authorList>
    </citation>
    <scope>NUCLEOTIDE SEQUENCE</scope>
    <source>
        <strain evidence="1">NRRL B-16295</strain>
    </source>
</reference>
<keyword evidence="2" id="KW-1185">Reference proteome</keyword>
<dbReference type="EMBL" id="CP073721">
    <property type="protein sequence ID" value="UWZ37836.1"/>
    <property type="molecule type" value="Genomic_DNA"/>
</dbReference>
<protein>
    <submittedName>
        <fullName evidence="1">Uncharacterized protein</fullName>
    </submittedName>
</protein>
<accession>A0ABY5Z706</accession>
<name>A0ABY5Z706_9ACTN</name>
<proteinExistence type="predicted"/>